<reference evidence="4 5" key="1">
    <citation type="submission" date="2019-06" db="EMBL/GenBank/DDBJ databases">
        <title>Genomic Encyclopedia of Type Strains, Phase IV (KMG-V): Genome sequencing to study the core and pangenomes of soil and plant-associated prokaryotes.</title>
        <authorList>
            <person name="Whitman W."/>
        </authorList>
    </citation>
    <scope>NUCLEOTIDE SEQUENCE [LARGE SCALE GENOMIC DNA]</scope>
    <source>
        <strain evidence="4 5">BR 11796</strain>
    </source>
</reference>
<evidence type="ECO:0000259" key="3">
    <source>
        <dbReference type="PROSITE" id="PS50883"/>
    </source>
</evidence>
<dbReference type="PROSITE" id="PS50883">
    <property type="entry name" value="EAL"/>
    <property type="match status" value="1"/>
</dbReference>
<dbReference type="CDD" id="cd01948">
    <property type="entry name" value="EAL"/>
    <property type="match status" value="1"/>
</dbReference>
<dbReference type="PANTHER" id="PTHR33121">
    <property type="entry name" value="CYCLIC DI-GMP PHOSPHODIESTERASE PDEF"/>
    <property type="match status" value="1"/>
</dbReference>
<evidence type="ECO:0000256" key="2">
    <source>
        <dbReference type="SAM" id="Phobius"/>
    </source>
</evidence>
<dbReference type="EMBL" id="VITF01000007">
    <property type="protein sequence ID" value="TWA67216.1"/>
    <property type="molecule type" value="Genomic_DNA"/>
</dbReference>
<dbReference type="Gene3D" id="3.20.20.450">
    <property type="entry name" value="EAL domain"/>
    <property type="match status" value="1"/>
</dbReference>
<organism evidence="4 5">
    <name type="scientific">Azospirillum brasilense</name>
    <dbReference type="NCBI Taxonomy" id="192"/>
    <lineage>
        <taxon>Bacteria</taxon>
        <taxon>Pseudomonadati</taxon>
        <taxon>Pseudomonadota</taxon>
        <taxon>Alphaproteobacteria</taxon>
        <taxon>Rhodospirillales</taxon>
        <taxon>Azospirillaceae</taxon>
        <taxon>Azospirillum</taxon>
    </lineage>
</organism>
<name>A0A560B3K7_AZOBR</name>
<evidence type="ECO:0000256" key="1">
    <source>
        <dbReference type="SAM" id="MobiDB-lite"/>
    </source>
</evidence>
<feature type="transmembrane region" description="Helical" evidence="2">
    <location>
        <begin position="33"/>
        <end position="52"/>
    </location>
</feature>
<dbReference type="AlphaFoldDB" id="A0A560B3K7"/>
<dbReference type="InterPro" id="IPR035919">
    <property type="entry name" value="EAL_sf"/>
</dbReference>
<feature type="region of interest" description="Disordered" evidence="1">
    <location>
        <begin position="120"/>
        <end position="139"/>
    </location>
</feature>
<protein>
    <submittedName>
        <fullName evidence="4">Cyclic-di-GMP phosphodiesterase TipF (Flagellum assembly factor)</fullName>
    </submittedName>
</protein>
<dbReference type="InterPro" id="IPR001633">
    <property type="entry name" value="EAL_dom"/>
</dbReference>
<evidence type="ECO:0000313" key="4">
    <source>
        <dbReference type="EMBL" id="TWA67216.1"/>
    </source>
</evidence>
<evidence type="ECO:0000313" key="5">
    <source>
        <dbReference type="Proteomes" id="UP000316083"/>
    </source>
</evidence>
<accession>A0A560B3K7</accession>
<keyword evidence="2" id="KW-0472">Membrane</keyword>
<dbReference type="InterPro" id="IPR050706">
    <property type="entry name" value="Cyclic-di-GMP_PDE-like"/>
</dbReference>
<keyword evidence="2" id="KW-0812">Transmembrane</keyword>
<sequence length="386" mass="42322">MAVLAAFLHGLAVAVAAVSVALGLPELRPGTDPAMGWIGGGLILLAGAAVDLHRRLARRQRDTLDRLDRLQKSVDALAERLEPRVAPEAEAGAADRSAATHEAVLQEVRLLHALVARLGEARPTSPDSRPPDPQPVAEARPMDGAAVLEAVRDALAADRIDVHLQPIVSLPQRKHRFFEVFSRVRAADGALILPDRYLEIAERAGLMAAIDNLLLVRCIQLIRETERRQHAIGFFCNMSAATLSDAAFMRQFLDLMVRNQTLVPKLAFELSQQELRAGGAVTMGILSQLARIGFRFSMDRVTDLDIDVDALLRHEIRYVKLDCGLLLDPVLAPRIEDLRRRLDGTGVDLIAEKIETEAQLDAIQRSGIDFGQGYLFGEPRPARKPS</sequence>
<dbReference type="GO" id="GO:0071111">
    <property type="term" value="F:cyclic-guanylate-specific phosphodiesterase activity"/>
    <property type="evidence" value="ECO:0007669"/>
    <property type="project" value="InterPro"/>
</dbReference>
<dbReference type="RefSeq" id="WP_145677431.1">
    <property type="nucleotide sequence ID" value="NZ_VITF01000007.1"/>
</dbReference>
<keyword evidence="2" id="KW-1133">Transmembrane helix</keyword>
<gene>
    <name evidence="4" type="ORF">FBZ82_107190</name>
</gene>
<dbReference type="Proteomes" id="UP000316083">
    <property type="component" value="Unassembled WGS sequence"/>
</dbReference>
<dbReference type="Pfam" id="PF00563">
    <property type="entry name" value="EAL"/>
    <property type="match status" value="1"/>
</dbReference>
<dbReference type="SMART" id="SM00052">
    <property type="entry name" value="EAL"/>
    <property type="match status" value="1"/>
</dbReference>
<feature type="domain" description="EAL" evidence="3">
    <location>
        <begin position="144"/>
        <end position="386"/>
    </location>
</feature>
<dbReference type="PANTHER" id="PTHR33121:SF79">
    <property type="entry name" value="CYCLIC DI-GMP PHOSPHODIESTERASE PDED-RELATED"/>
    <property type="match status" value="1"/>
</dbReference>
<dbReference type="SUPFAM" id="SSF141868">
    <property type="entry name" value="EAL domain-like"/>
    <property type="match status" value="1"/>
</dbReference>
<proteinExistence type="predicted"/>
<comment type="caution">
    <text evidence="4">The sequence shown here is derived from an EMBL/GenBank/DDBJ whole genome shotgun (WGS) entry which is preliminary data.</text>
</comment>